<feature type="compositionally biased region" description="Basic and acidic residues" evidence="1">
    <location>
        <begin position="226"/>
        <end position="272"/>
    </location>
</feature>
<feature type="compositionally biased region" description="Polar residues" evidence="1">
    <location>
        <begin position="273"/>
        <end position="291"/>
    </location>
</feature>
<feature type="compositionally biased region" description="Low complexity" evidence="1">
    <location>
        <begin position="10"/>
        <end position="29"/>
    </location>
</feature>
<feature type="compositionally biased region" description="Low complexity" evidence="1">
    <location>
        <begin position="292"/>
        <end position="308"/>
    </location>
</feature>
<evidence type="ECO:0000256" key="1">
    <source>
        <dbReference type="SAM" id="MobiDB-lite"/>
    </source>
</evidence>
<feature type="region of interest" description="Disordered" evidence="1">
    <location>
        <begin position="193"/>
        <end position="312"/>
    </location>
</feature>
<accession>A0A0W0F8C5</accession>
<proteinExistence type="predicted"/>
<feature type="compositionally biased region" description="Polar residues" evidence="1">
    <location>
        <begin position="201"/>
        <end position="210"/>
    </location>
</feature>
<sequence length="330" mass="35749">MVRPVNPQHAAPTGASTASTSANTPSRAPARQHSGTPSKISRWELHDAPAIAKPESLDEHRQLAFRHLELSRFLFSTMLEEYPEQIPSPLKTFIQIVLETMPLDMQSIQPYMAELLRSIMLNARKNPIEVVECVNPAGPSSQPAVAYDGIAEQQIEQLHIPGSNQPSADEPFTLKQEKAPSGKTLVNLPFTVNAWGPKPKGNSTPASQIESRGGGSGSGGPPVQFENEKEAVLDRAAGKKRAREDVLGDGEVDTKAESTDRAPKIAKSRCEETVSSIRTVASEYISSRNSRTPSPGASAAASTSNQSSVRETLKRSLKWANLSLRTQNRL</sequence>
<feature type="region of interest" description="Disordered" evidence="1">
    <location>
        <begin position="1"/>
        <end position="42"/>
    </location>
</feature>
<dbReference type="Proteomes" id="UP000054988">
    <property type="component" value="Unassembled WGS sequence"/>
</dbReference>
<protein>
    <submittedName>
        <fullName evidence="2">Uncharacterized protein</fullName>
    </submittedName>
</protein>
<evidence type="ECO:0000313" key="2">
    <source>
        <dbReference type="EMBL" id="KTB32552.1"/>
    </source>
</evidence>
<dbReference type="EMBL" id="LATX01002213">
    <property type="protein sequence ID" value="KTB32552.1"/>
    <property type="molecule type" value="Genomic_DNA"/>
</dbReference>
<comment type="caution">
    <text evidence="2">The sequence shown here is derived from an EMBL/GenBank/DDBJ whole genome shotgun (WGS) entry which is preliminary data.</text>
</comment>
<evidence type="ECO:0000313" key="3">
    <source>
        <dbReference type="Proteomes" id="UP000054988"/>
    </source>
</evidence>
<reference evidence="2 3" key="1">
    <citation type="submission" date="2015-12" db="EMBL/GenBank/DDBJ databases">
        <title>Draft genome sequence of Moniliophthora roreri, the causal agent of frosty pod rot of cacao.</title>
        <authorList>
            <person name="Aime M.C."/>
            <person name="Diaz-Valderrama J.R."/>
            <person name="Kijpornyongpan T."/>
            <person name="Phillips-Mora W."/>
        </authorList>
    </citation>
    <scope>NUCLEOTIDE SEQUENCE [LARGE SCALE GENOMIC DNA]</scope>
    <source>
        <strain evidence="2 3">MCA 2952</strain>
    </source>
</reference>
<organism evidence="2 3">
    <name type="scientific">Moniliophthora roreri</name>
    <name type="common">Frosty pod rot fungus</name>
    <name type="synonym">Monilia roreri</name>
    <dbReference type="NCBI Taxonomy" id="221103"/>
    <lineage>
        <taxon>Eukaryota</taxon>
        <taxon>Fungi</taxon>
        <taxon>Dikarya</taxon>
        <taxon>Basidiomycota</taxon>
        <taxon>Agaricomycotina</taxon>
        <taxon>Agaricomycetes</taxon>
        <taxon>Agaricomycetidae</taxon>
        <taxon>Agaricales</taxon>
        <taxon>Marasmiineae</taxon>
        <taxon>Marasmiaceae</taxon>
        <taxon>Moniliophthora</taxon>
    </lineage>
</organism>
<dbReference type="AlphaFoldDB" id="A0A0W0F8C5"/>
<gene>
    <name evidence="2" type="ORF">WG66_14866</name>
</gene>
<name>A0A0W0F8C5_MONRR</name>